<keyword evidence="4 8" id="KW-0028">Amino-acid biosynthesis</keyword>
<dbReference type="PANTHER" id="PTHR21225:SF12">
    <property type="entry name" value="PHOSPHO-2-DEHYDRO-3-DEOXYHEPTONATE ALDOLASE, TYROSINE-INHIBITED"/>
    <property type="match status" value="1"/>
</dbReference>
<gene>
    <name evidence="10" type="ORF">SAMN04487864_10382</name>
</gene>
<comment type="similarity">
    <text evidence="3 8">Belongs to the class-I DAHP synthase family.</text>
</comment>
<evidence type="ECO:0000256" key="3">
    <source>
        <dbReference type="ARBA" id="ARBA00007985"/>
    </source>
</evidence>
<comment type="pathway">
    <text evidence="2 8">Metabolic intermediate biosynthesis; chorismate biosynthesis; chorismate from D-erythrose 4-phosphate and phosphoenolpyruvate: step 1/7.</text>
</comment>
<dbReference type="GO" id="GO:0009423">
    <property type="term" value="P:chorismate biosynthetic process"/>
    <property type="evidence" value="ECO:0007669"/>
    <property type="project" value="UniProtKB-UniPathway"/>
</dbReference>
<comment type="function">
    <text evidence="1 8">Stereospecific condensation of phosphoenolpyruvate (PEP) and D-erythrose-4-phosphate (E4P) giving rise to 3-deoxy-D-arabino-heptulosonate-7-phosphate (DAHP).</text>
</comment>
<accession>A0A1G6JDZ1</accession>
<evidence type="ECO:0000259" key="9">
    <source>
        <dbReference type="Pfam" id="PF00793"/>
    </source>
</evidence>
<evidence type="ECO:0000256" key="6">
    <source>
        <dbReference type="ARBA" id="ARBA00023141"/>
    </source>
</evidence>
<keyword evidence="6 8" id="KW-0057">Aromatic amino acid biosynthesis</keyword>
<keyword evidence="5 8" id="KW-0808">Transferase</keyword>
<dbReference type="AlphaFoldDB" id="A0A1G6JDZ1"/>
<evidence type="ECO:0000313" key="11">
    <source>
        <dbReference type="Proteomes" id="UP000198943"/>
    </source>
</evidence>
<dbReference type="NCBIfam" id="NF009395">
    <property type="entry name" value="PRK12755.1"/>
    <property type="match status" value="1"/>
</dbReference>
<organism evidence="10 11">
    <name type="scientific">Succiniclasticum ruminis</name>
    <dbReference type="NCBI Taxonomy" id="40841"/>
    <lineage>
        <taxon>Bacteria</taxon>
        <taxon>Bacillati</taxon>
        <taxon>Bacillota</taxon>
        <taxon>Negativicutes</taxon>
        <taxon>Acidaminococcales</taxon>
        <taxon>Acidaminococcaceae</taxon>
        <taxon>Succiniclasticum</taxon>
    </lineage>
</organism>
<dbReference type="GO" id="GO:0008652">
    <property type="term" value="P:amino acid biosynthetic process"/>
    <property type="evidence" value="ECO:0007669"/>
    <property type="project" value="UniProtKB-KW"/>
</dbReference>
<dbReference type="PANTHER" id="PTHR21225">
    <property type="entry name" value="PHOSPHO-2-DEHYDRO-3-DEOXYHEPTONATE ALDOLASE DAHP SYNTHETASE"/>
    <property type="match status" value="1"/>
</dbReference>
<dbReference type="PIRSF" id="PIRSF001361">
    <property type="entry name" value="DAHP_synthase"/>
    <property type="match status" value="1"/>
</dbReference>
<reference evidence="11" key="1">
    <citation type="submission" date="2016-10" db="EMBL/GenBank/DDBJ databases">
        <authorList>
            <person name="Varghese N."/>
            <person name="Submissions S."/>
        </authorList>
    </citation>
    <scope>NUCLEOTIDE SEQUENCE [LARGE SCALE GENOMIC DNA]</scope>
    <source>
        <strain evidence="11">DSM 11005</strain>
    </source>
</reference>
<dbReference type="InterPro" id="IPR006218">
    <property type="entry name" value="DAHP1/KDSA"/>
</dbReference>
<dbReference type="EMBL" id="FMYW01000003">
    <property type="protein sequence ID" value="SDC17042.1"/>
    <property type="molecule type" value="Genomic_DNA"/>
</dbReference>
<dbReference type="InterPro" id="IPR006219">
    <property type="entry name" value="DAHP_synth_1"/>
</dbReference>
<dbReference type="Proteomes" id="UP000198943">
    <property type="component" value="Unassembled WGS sequence"/>
</dbReference>
<feature type="domain" description="DAHP synthetase I/KDSA" evidence="9">
    <location>
        <begin position="37"/>
        <end position="335"/>
    </location>
</feature>
<dbReference type="Gene3D" id="3.20.20.70">
    <property type="entry name" value="Aldolase class I"/>
    <property type="match status" value="1"/>
</dbReference>
<dbReference type="GO" id="GO:0005737">
    <property type="term" value="C:cytoplasm"/>
    <property type="evidence" value="ECO:0007669"/>
    <property type="project" value="TreeGrafter"/>
</dbReference>
<evidence type="ECO:0000313" key="10">
    <source>
        <dbReference type="EMBL" id="SDC17042.1"/>
    </source>
</evidence>
<dbReference type="SUPFAM" id="SSF51569">
    <property type="entry name" value="Aldolase"/>
    <property type="match status" value="1"/>
</dbReference>
<comment type="catalytic activity">
    <reaction evidence="7 8">
        <text>D-erythrose 4-phosphate + phosphoenolpyruvate + H2O = 7-phospho-2-dehydro-3-deoxy-D-arabino-heptonate + phosphate</text>
        <dbReference type="Rhea" id="RHEA:14717"/>
        <dbReference type="ChEBI" id="CHEBI:15377"/>
        <dbReference type="ChEBI" id="CHEBI:16897"/>
        <dbReference type="ChEBI" id="CHEBI:43474"/>
        <dbReference type="ChEBI" id="CHEBI:58394"/>
        <dbReference type="ChEBI" id="CHEBI:58702"/>
        <dbReference type="EC" id="2.5.1.54"/>
    </reaction>
</comment>
<name>A0A1G6JDZ1_9FIRM</name>
<dbReference type="RefSeq" id="WP_093729533.1">
    <property type="nucleotide sequence ID" value="NZ_FMYW01000003.1"/>
</dbReference>
<dbReference type="GO" id="GO:0003849">
    <property type="term" value="F:3-deoxy-7-phosphoheptulonate synthase activity"/>
    <property type="evidence" value="ECO:0007669"/>
    <property type="project" value="UniProtKB-EC"/>
</dbReference>
<evidence type="ECO:0000256" key="8">
    <source>
        <dbReference type="PIRNR" id="PIRNR001361"/>
    </source>
</evidence>
<dbReference type="EC" id="2.5.1.54" evidence="8"/>
<sequence length="344" mass="38429">MEMQMEFIRKLPSPQELMQDYPLGAEALAVKAARDKEIKDIFSGTDDRFILVIGPCSADNEDAVLDYVHRLAGVQEKVKDKLMLIPRVYTNKPRTIGVGYKGMLHQANPEGKEDMLAGITAIRKMHVRVVQETGLTSAEEILYPENHRYLSDILSYAAIGARSVEDQLHRMIASGVGIPVGMKNPTGGDIGVMMNSIEAAQHEQSFLFHGWEVRTKGNPLAHAILRGYVDKFGNNMPNYHYEDLQGLLDAYHEREVVNPAVIVDANHSNSGKKYLEQIRISKDVMHSRQVSPDIRQLVKGIMIESYLEDGNQKIGGGVYGRSITDPCLGWAKSERLILELAEMV</sequence>
<evidence type="ECO:0000256" key="4">
    <source>
        <dbReference type="ARBA" id="ARBA00022605"/>
    </source>
</evidence>
<dbReference type="UniPathway" id="UPA00053">
    <property type="reaction ID" value="UER00084"/>
</dbReference>
<dbReference type="GO" id="GO:0009073">
    <property type="term" value="P:aromatic amino acid family biosynthetic process"/>
    <property type="evidence" value="ECO:0007669"/>
    <property type="project" value="UniProtKB-KW"/>
</dbReference>
<proteinExistence type="inferred from homology"/>
<evidence type="ECO:0000256" key="7">
    <source>
        <dbReference type="ARBA" id="ARBA00047508"/>
    </source>
</evidence>
<dbReference type="NCBIfam" id="TIGR00034">
    <property type="entry name" value="aroFGH"/>
    <property type="match status" value="1"/>
</dbReference>
<dbReference type="InterPro" id="IPR013785">
    <property type="entry name" value="Aldolase_TIM"/>
</dbReference>
<dbReference type="OrthoDB" id="9807331at2"/>
<evidence type="ECO:0000256" key="1">
    <source>
        <dbReference type="ARBA" id="ARBA00003726"/>
    </source>
</evidence>
<evidence type="ECO:0000256" key="2">
    <source>
        <dbReference type="ARBA" id="ARBA00004688"/>
    </source>
</evidence>
<dbReference type="Pfam" id="PF00793">
    <property type="entry name" value="DAHP_synth_1"/>
    <property type="match status" value="1"/>
</dbReference>
<evidence type="ECO:0000256" key="5">
    <source>
        <dbReference type="ARBA" id="ARBA00022679"/>
    </source>
</evidence>
<keyword evidence="11" id="KW-1185">Reference proteome</keyword>
<protein>
    <recommendedName>
        <fullName evidence="8">Phospho-2-dehydro-3-deoxyheptonate aldolase</fullName>
        <ecNumber evidence="8">2.5.1.54</ecNumber>
    </recommendedName>
</protein>